<dbReference type="InterPro" id="IPR012337">
    <property type="entry name" value="RNaseH-like_sf"/>
</dbReference>
<dbReference type="InterPro" id="IPR001584">
    <property type="entry name" value="Integrase_cat-core"/>
</dbReference>
<name>E8M529_PHOS4</name>
<gene>
    <name evidence="2" type="ORF">VISI1226_16613</name>
</gene>
<dbReference type="PANTHER" id="PTHR46889:SF5">
    <property type="entry name" value="INTEGRASE PROTEIN"/>
    <property type="match status" value="1"/>
</dbReference>
<dbReference type="eggNOG" id="COG2801">
    <property type="taxonomic scope" value="Bacteria"/>
</dbReference>
<dbReference type="Proteomes" id="UP000006228">
    <property type="component" value="Unassembled WGS sequence"/>
</dbReference>
<evidence type="ECO:0000313" key="2">
    <source>
        <dbReference type="EMBL" id="EGA70880.1"/>
    </source>
</evidence>
<organism evidence="2 3">
    <name type="scientific">Vibrio sinaloensis DSM 21326</name>
    <dbReference type="NCBI Taxonomy" id="945550"/>
    <lineage>
        <taxon>Bacteria</taxon>
        <taxon>Pseudomonadati</taxon>
        <taxon>Pseudomonadota</taxon>
        <taxon>Gammaproteobacteria</taxon>
        <taxon>Vibrionales</taxon>
        <taxon>Vibrionaceae</taxon>
        <taxon>Vibrio</taxon>
        <taxon>Vibrio oreintalis group</taxon>
    </lineage>
</organism>
<proteinExistence type="predicted"/>
<protein>
    <submittedName>
        <fullName evidence="2">Integrase catalytic subunit</fullName>
    </submittedName>
</protein>
<dbReference type="GO" id="GO:0015074">
    <property type="term" value="P:DNA integration"/>
    <property type="evidence" value="ECO:0007669"/>
    <property type="project" value="InterPro"/>
</dbReference>
<accession>E8M529</accession>
<dbReference type="InterPro" id="IPR050900">
    <property type="entry name" value="Transposase_IS3/IS150/IS904"/>
</dbReference>
<dbReference type="InterPro" id="IPR036397">
    <property type="entry name" value="RNaseH_sf"/>
</dbReference>
<feature type="domain" description="Integrase catalytic" evidence="1">
    <location>
        <begin position="1"/>
        <end position="95"/>
    </location>
</feature>
<evidence type="ECO:0000259" key="1">
    <source>
        <dbReference type="PROSITE" id="PS50994"/>
    </source>
</evidence>
<dbReference type="AlphaFoldDB" id="E8M529"/>
<dbReference type="PROSITE" id="PS50994">
    <property type="entry name" value="INTEGRASE"/>
    <property type="match status" value="1"/>
</dbReference>
<dbReference type="Gene3D" id="3.30.420.10">
    <property type="entry name" value="Ribonuclease H-like superfamily/Ribonuclease H"/>
    <property type="match status" value="1"/>
</dbReference>
<sequence length="95" mass="10808">MKASDAVKALDMTIMNRRTNAATIHHSDRALQYCSSEYQEKLNAHGMVASMTDGYHCYQNALAERVNRILKSEFLLYQCNTIQELTVLVKESIPI</sequence>
<comment type="caution">
    <text evidence="2">The sequence shown here is derived from an EMBL/GenBank/DDBJ whole genome shotgun (WGS) entry which is preliminary data.</text>
</comment>
<reference evidence="2 3" key="1">
    <citation type="journal article" date="2012" name="Int. J. Syst. Evol. Microbiol.">
        <title>Vibrio caribbeanicus sp. nov., isolated from the marine sponge Scleritoderma cyanea.</title>
        <authorList>
            <person name="Hoffmann M."/>
            <person name="Monday S.R."/>
            <person name="Allard M.W."/>
            <person name="Strain E.A."/>
            <person name="Whittaker P."/>
            <person name="Naum M."/>
            <person name="McCarthy P.J."/>
            <person name="Lopez J.V."/>
            <person name="Fischer M."/>
            <person name="Brown E.W."/>
        </authorList>
    </citation>
    <scope>NUCLEOTIDE SEQUENCE [LARGE SCALE GENOMIC DNA]</scope>
    <source>
        <strain evidence="3">DSMZ 21326</strain>
    </source>
</reference>
<dbReference type="GO" id="GO:0003676">
    <property type="term" value="F:nucleic acid binding"/>
    <property type="evidence" value="ECO:0007669"/>
    <property type="project" value="InterPro"/>
</dbReference>
<dbReference type="SUPFAM" id="SSF53098">
    <property type="entry name" value="Ribonuclease H-like"/>
    <property type="match status" value="1"/>
</dbReference>
<evidence type="ECO:0000313" key="3">
    <source>
        <dbReference type="Proteomes" id="UP000006228"/>
    </source>
</evidence>
<dbReference type="EMBL" id="AEVT01000053">
    <property type="protein sequence ID" value="EGA70880.1"/>
    <property type="molecule type" value="Genomic_DNA"/>
</dbReference>
<dbReference type="PANTHER" id="PTHR46889">
    <property type="entry name" value="TRANSPOSASE INSF FOR INSERTION SEQUENCE IS3B-RELATED"/>
    <property type="match status" value="1"/>
</dbReference>